<accession>A0A0G0ZJK2</accession>
<protein>
    <submittedName>
        <fullName evidence="1">Uncharacterized protein</fullName>
    </submittedName>
</protein>
<organism evidence="1 2">
    <name type="scientific">Candidatus Giovannonibacteria bacterium GW2011_GWF2_42_19</name>
    <dbReference type="NCBI Taxonomy" id="1618659"/>
    <lineage>
        <taxon>Bacteria</taxon>
        <taxon>Candidatus Giovannoniibacteriota</taxon>
    </lineage>
</organism>
<gene>
    <name evidence="1" type="ORF">UV11_C0001G0020</name>
</gene>
<proteinExistence type="predicted"/>
<dbReference type="Proteomes" id="UP000034036">
    <property type="component" value="Unassembled WGS sequence"/>
</dbReference>
<reference evidence="1 2" key="1">
    <citation type="journal article" date="2015" name="Nature">
        <title>rRNA introns, odd ribosomes, and small enigmatic genomes across a large radiation of phyla.</title>
        <authorList>
            <person name="Brown C.T."/>
            <person name="Hug L.A."/>
            <person name="Thomas B.C."/>
            <person name="Sharon I."/>
            <person name="Castelle C.J."/>
            <person name="Singh A."/>
            <person name="Wilkins M.J."/>
            <person name="Williams K.H."/>
            <person name="Banfield J.F."/>
        </authorList>
    </citation>
    <scope>NUCLEOTIDE SEQUENCE [LARGE SCALE GENOMIC DNA]</scope>
</reference>
<dbReference type="AlphaFoldDB" id="A0A0G0ZJK2"/>
<dbReference type="EMBL" id="LCDF01000001">
    <property type="protein sequence ID" value="KKS48925.1"/>
    <property type="molecule type" value="Genomic_DNA"/>
</dbReference>
<name>A0A0G0ZJK2_9BACT</name>
<sequence>MLQSKARKILKILETFIHAFASPGLKLKKWVERRKQQSKFYGTLRKYMAGTTIKQLRKIHKKLERDLPGP</sequence>
<comment type="caution">
    <text evidence="1">The sequence shown here is derived from an EMBL/GenBank/DDBJ whole genome shotgun (WGS) entry which is preliminary data.</text>
</comment>
<evidence type="ECO:0000313" key="1">
    <source>
        <dbReference type="EMBL" id="KKS48925.1"/>
    </source>
</evidence>
<evidence type="ECO:0000313" key="2">
    <source>
        <dbReference type="Proteomes" id="UP000034036"/>
    </source>
</evidence>